<protein>
    <submittedName>
        <fullName evidence="2">Uncharacterized protein</fullName>
    </submittedName>
</protein>
<evidence type="ECO:0000313" key="2">
    <source>
        <dbReference type="EMBL" id="PLA76529.1"/>
    </source>
</evidence>
<accession>A0A2I2AAW1</accession>
<organism evidence="2 3">
    <name type="scientific">Ligilactobacillus agilis</name>
    <dbReference type="NCBI Taxonomy" id="1601"/>
    <lineage>
        <taxon>Bacteria</taxon>
        <taxon>Bacillati</taxon>
        <taxon>Bacillota</taxon>
        <taxon>Bacilli</taxon>
        <taxon>Lactobacillales</taxon>
        <taxon>Lactobacillaceae</taxon>
        <taxon>Ligilactobacillus</taxon>
    </lineage>
</organism>
<feature type="region of interest" description="Disordered" evidence="1">
    <location>
        <begin position="161"/>
        <end position="192"/>
    </location>
</feature>
<evidence type="ECO:0000256" key="1">
    <source>
        <dbReference type="SAM" id="MobiDB-lite"/>
    </source>
</evidence>
<gene>
    <name evidence="2" type="ORF">CYR79_05750</name>
</gene>
<feature type="compositionally biased region" description="Basic and acidic residues" evidence="1">
    <location>
        <begin position="161"/>
        <end position="184"/>
    </location>
</feature>
<evidence type="ECO:0000313" key="3">
    <source>
        <dbReference type="Proteomes" id="UP000234579"/>
    </source>
</evidence>
<proteinExistence type="predicted"/>
<dbReference type="AlphaFoldDB" id="A0A2I2AAW1"/>
<comment type="caution">
    <text evidence="2">The sequence shown here is derived from an EMBL/GenBank/DDBJ whole genome shotgun (WGS) entry which is preliminary data.</text>
</comment>
<reference evidence="3" key="1">
    <citation type="submission" date="2017-12" db="EMBL/GenBank/DDBJ databases">
        <authorList>
            <person name="Christensen H."/>
        </authorList>
    </citation>
    <scope>NUCLEOTIDE SEQUENCE [LARGE SCALE GENOMIC DNA]</scope>
    <source>
        <strain evidence="3">268A</strain>
    </source>
</reference>
<dbReference type="RefSeq" id="WP_101811818.1">
    <property type="nucleotide sequence ID" value="NZ_PKGI01000028.1"/>
</dbReference>
<name>A0A2I2AAW1_9LACO</name>
<dbReference type="Proteomes" id="UP000234579">
    <property type="component" value="Unassembled WGS sequence"/>
</dbReference>
<sequence length="192" mass="22003">MENTLPPIAKQAIEILDKEVPKENEFEGTPMDFNNALVFGLYRIHNWLCSKTADETLMRAIVRDAGKKSISGAFNYVGKHYEDLARTIINNQKHLPGAIKVSNGIGLPIPDEAVFKLVREYYIEFDIDKYNAEQEEKRKQAQHKADNIEASLGLDEIRKQAEEAAEKKRKEEEAKKKKAEEEKYGLNLFDFS</sequence>
<dbReference type="EMBL" id="PKGI01000028">
    <property type="protein sequence ID" value="PLA76529.1"/>
    <property type="molecule type" value="Genomic_DNA"/>
</dbReference>